<dbReference type="InterPro" id="IPR042522">
    <property type="entry name" value="Atg7_N_1"/>
</dbReference>
<dbReference type="FunFam" id="3.40.140.70:FF:000001">
    <property type="entry name" value="Ubiquitin-like modifier-activating enzyme atg7"/>
    <property type="match status" value="1"/>
</dbReference>
<dbReference type="Pfam" id="PF16420">
    <property type="entry name" value="ATG7_N"/>
    <property type="match status" value="1"/>
</dbReference>
<dbReference type="CDD" id="cd01486">
    <property type="entry name" value="Apg7"/>
    <property type="match status" value="1"/>
</dbReference>
<dbReference type="GO" id="GO:0034727">
    <property type="term" value="P:piecemeal microautophagy of the nucleus"/>
    <property type="evidence" value="ECO:0007669"/>
    <property type="project" value="TreeGrafter"/>
</dbReference>
<dbReference type="GO" id="GO:0000045">
    <property type="term" value="P:autophagosome assembly"/>
    <property type="evidence" value="ECO:0007669"/>
    <property type="project" value="TreeGrafter"/>
</dbReference>
<evidence type="ECO:0000256" key="3">
    <source>
        <dbReference type="ARBA" id="ARBA00022448"/>
    </source>
</evidence>
<dbReference type="PANTHER" id="PTHR10953:SF3">
    <property type="entry name" value="UBIQUITIN-LIKE MODIFIER-ACTIVATING ENZYME ATG7"/>
    <property type="match status" value="1"/>
</dbReference>
<evidence type="ECO:0000256" key="4">
    <source>
        <dbReference type="ARBA" id="ARBA00022927"/>
    </source>
</evidence>
<evidence type="ECO:0000256" key="5">
    <source>
        <dbReference type="ARBA" id="ARBA00023006"/>
    </source>
</evidence>
<evidence type="ECO:0000259" key="9">
    <source>
        <dbReference type="Pfam" id="PF16420"/>
    </source>
</evidence>
<dbReference type="OrthoDB" id="338614at2759"/>
<protein>
    <recommendedName>
        <fullName evidence="2 7">Ubiquitin-like modifier-activating enzyme ATG7</fullName>
    </recommendedName>
    <alternativeName>
        <fullName evidence="7">Autophagy-related protein 7</fullName>
    </alternativeName>
</protein>
<gene>
    <name evidence="10" type="primary">RvY_03179</name>
    <name evidence="10" type="synonym">RvY_03179.1</name>
    <name evidence="10" type="ORF">RvY_03179-1</name>
</gene>
<organism evidence="10 11">
    <name type="scientific">Ramazzottius varieornatus</name>
    <name type="common">Water bear</name>
    <name type="synonym">Tardigrade</name>
    <dbReference type="NCBI Taxonomy" id="947166"/>
    <lineage>
        <taxon>Eukaryota</taxon>
        <taxon>Metazoa</taxon>
        <taxon>Ecdysozoa</taxon>
        <taxon>Tardigrada</taxon>
        <taxon>Eutardigrada</taxon>
        <taxon>Parachela</taxon>
        <taxon>Hypsibioidea</taxon>
        <taxon>Ramazzottiidae</taxon>
        <taxon>Ramazzottius</taxon>
    </lineage>
</organism>
<sequence length="681" mass="76310">MDDKPGPRVLKFELFASCVSVDFWMTLSKKKLETFGLDASAKRISGSYTTGNSSTVSSRLDVTYDAFDDEKQHSHTLTYPAEGKLLLFNTIEAFRDCDKQQLADQEGALLWTLITSGEALEHPSMLTNFFLAGYADLKKHVYRYWFLFPAVVYPDALVHESEPLEITKIFSKECVENISDFSHRLSHEQNAFLIHQDDASFELFHLRDLPALLSKTGKITLCVCDGSAQKDNPGWPARNILALYAYYVRSHAQHHRIQLVSLRKRVLNGQTDIDHSIVMDLRVVFTPDQIREIPQTPRTVGWERDEKGRLQPRMVDLSSQMDPQKLAEQAVALNLKLMKWRLVPQLDLTLLHGTKVLLLGSGTLGCNVARCLMGWGMMNLTFVDNARVSYSNPVRQSLFTFDDCIENGLPKSQAAVQAVKRIYPGVNARGVQMNIPMPGHSVPTGMRKEVVETITQLERLIDESHVVFLLMDTRESRWLPTVIAAAKEKIVINAALGFDSFLVMRHGMRVSQRVAAKMPQYRQLGCYFCNDVVAPGNSTKDRTLDQQCTVTRPGVAMIASALAVELLVTLLTHPKGAYAPFDAKGSEDDDVESPLGIVPHQMRGFLSTHNTVLPATTAFDKCTACSEVILTNYEQRGQDFLFEVFNGSASLLEDLTGLTELHKESENTEIWDLSDNDSLSS</sequence>
<feature type="domain" description="Ubiquitin-like modifier-activating enzyme Atg7 N-terminal" evidence="9">
    <location>
        <begin position="10"/>
        <end position="321"/>
    </location>
</feature>
<dbReference type="InterPro" id="IPR035985">
    <property type="entry name" value="Ubiquitin-activating_enz"/>
</dbReference>
<accession>A0A1D1UM78</accession>
<keyword evidence="4 7" id="KW-0653">Protein transport</keyword>
<dbReference type="GO" id="GO:0032446">
    <property type="term" value="P:protein modification by small protein conjugation"/>
    <property type="evidence" value="ECO:0007669"/>
    <property type="project" value="TreeGrafter"/>
</dbReference>
<evidence type="ECO:0000256" key="7">
    <source>
        <dbReference type="RuleBase" id="RU366022"/>
    </source>
</evidence>
<dbReference type="InterPro" id="IPR032197">
    <property type="entry name" value="Atg7_N"/>
</dbReference>
<comment type="subcellular location">
    <subcellularLocation>
        <location evidence="7">Cytoplasm</location>
    </subcellularLocation>
    <subcellularLocation>
        <location evidence="7">Preautophagosomal structure</location>
    </subcellularLocation>
</comment>
<dbReference type="Gene3D" id="3.40.140.70">
    <property type="entry name" value="Ubiquitin-like modifier-activating enzyme ATG7 N-terminal domain"/>
    <property type="match status" value="1"/>
</dbReference>
<dbReference type="NCBIfam" id="TIGR01381">
    <property type="entry name" value="E1_like_apg7"/>
    <property type="match status" value="1"/>
</dbReference>
<dbReference type="FunFam" id="3.40.50.720:FF:000243">
    <property type="entry name" value="Ubiquitin-like modifier-activating enzyme ATG7"/>
    <property type="match status" value="1"/>
</dbReference>
<evidence type="ECO:0000259" key="8">
    <source>
        <dbReference type="Pfam" id="PF00899"/>
    </source>
</evidence>
<comment type="caution">
    <text evidence="10">The sequence shown here is derived from an EMBL/GenBank/DDBJ whole genome shotgun (WGS) entry which is preliminary data.</text>
</comment>
<dbReference type="GO" id="GO:0015031">
    <property type="term" value="P:protein transport"/>
    <property type="evidence" value="ECO:0007669"/>
    <property type="project" value="UniProtKB-UniRule"/>
</dbReference>
<comment type="subunit">
    <text evidence="7">Homodimer.</text>
</comment>
<dbReference type="PANTHER" id="PTHR10953">
    <property type="entry name" value="UBIQUITIN-ACTIVATING ENZYME E1"/>
    <property type="match status" value="1"/>
</dbReference>
<feature type="domain" description="THIF-type NAD/FAD binding fold" evidence="8">
    <location>
        <begin position="338"/>
        <end position="580"/>
    </location>
</feature>
<keyword evidence="5 7" id="KW-0072">Autophagy</keyword>
<keyword evidence="7" id="KW-0833">Ubl conjugation pathway</keyword>
<evidence type="ECO:0000313" key="10">
    <source>
        <dbReference type="EMBL" id="GAU90814.1"/>
    </source>
</evidence>
<reference evidence="10 11" key="1">
    <citation type="journal article" date="2016" name="Nat. Commun.">
        <title>Extremotolerant tardigrade genome and improved radiotolerance of human cultured cells by tardigrade-unique protein.</title>
        <authorList>
            <person name="Hashimoto T."/>
            <person name="Horikawa D.D."/>
            <person name="Saito Y."/>
            <person name="Kuwahara H."/>
            <person name="Kozuka-Hata H."/>
            <person name="Shin-I T."/>
            <person name="Minakuchi Y."/>
            <person name="Ohishi K."/>
            <person name="Motoyama A."/>
            <person name="Aizu T."/>
            <person name="Enomoto A."/>
            <person name="Kondo K."/>
            <person name="Tanaka S."/>
            <person name="Hara Y."/>
            <person name="Koshikawa S."/>
            <person name="Sagara H."/>
            <person name="Miura T."/>
            <person name="Yokobori S."/>
            <person name="Miyagawa K."/>
            <person name="Suzuki Y."/>
            <person name="Kubo T."/>
            <person name="Oyama M."/>
            <person name="Kohara Y."/>
            <person name="Fujiyama A."/>
            <person name="Arakawa K."/>
            <person name="Katayama T."/>
            <person name="Toyoda A."/>
            <person name="Kunieda T."/>
        </authorList>
    </citation>
    <scope>NUCLEOTIDE SEQUENCE [LARGE SCALE GENOMIC DNA]</scope>
    <source>
        <strain evidence="10 11">YOKOZUNA-1</strain>
    </source>
</reference>
<feature type="active site" description="Glycyl thioester intermediate" evidence="6">
    <location>
        <position position="548"/>
    </location>
</feature>
<evidence type="ECO:0000256" key="6">
    <source>
        <dbReference type="PIRSR" id="PIRSR606285-1"/>
    </source>
</evidence>
<proteinExistence type="inferred from homology"/>
<dbReference type="STRING" id="947166.A0A1D1UM78"/>
<name>A0A1D1UM78_RAMVA</name>
<comment type="function">
    <text evidence="7">E1-like activating enzyme involved in the 2 ubiquitin-like systems required for autophagy.</text>
</comment>
<dbReference type="InterPro" id="IPR006285">
    <property type="entry name" value="Atg7"/>
</dbReference>
<dbReference type="InterPro" id="IPR000594">
    <property type="entry name" value="ThiF_NAD_FAD-bd"/>
</dbReference>
<dbReference type="GO" id="GO:0019778">
    <property type="term" value="F:Atg12 activating enzyme activity"/>
    <property type="evidence" value="ECO:0007669"/>
    <property type="project" value="TreeGrafter"/>
</dbReference>
<comment type="similarity">
    <text evidence="1 7">Belongs to the ATG7 family.</text>
</comment>
<dbReference type="GO" id="GO:0019779">
    <property type="term" value="F:Atg8 activating enzyme activity"/>
    <property type="evidence" value="ECO:0007669"/>
    <property type="project" value="TreeGrafter"/>
</dbReference>
<evidence type="ECO:0000256" key="1">
    <source>
        <dbReference type="ARBA" id="ARBA00010931"/>
    </source>
</evidence>
<dbReference type="GO" id="GO:0000422">
    <property type="term" value="P:autophagy of mitochondrion"/>
    <property type="evidence" value="ECO:0007669"/>
    <property type="project" value="TreeGrafter"/>
</dbReference>
<dbReference type="Pfam" id="PF00899">
    <property type="entry name" value="ThiF"/>
    <property type="match status" value="1"/>
</dbReference>
<keyword evidence="7" id="KW-0963">Cytoplasm</keyword>
<dbReference type="InterPro" id="IPR042523">
    <property type="entry name" value="Atg7_N_2"/>
</dbReference>
<keyword evidence="3 7" id="KW-0813">Transport</keyword>
<dbReference type="Gene3D" id="3.40.140.100">
    <property type="entry name" value="Ubiquitin-like modifier-activating enzyme ATG7 C-terminal domain"/>
    <property type="match status" value="1"/>
</dbReference>
<dbReference type="Proteomes" id="UP000186922">
    <property type="component" value="Unassembled WGS sequence"/>
</dbReference>
<dbReference type="EMBL" id="BDGG01000001">
    <property type="protein sequence ID" value="GAU90814.1"/>
    <property type="molecule type" value="Genomic_DNA"/>
</dbReference>
<dbReference type="GO" id="GO:0006995">
    <property type="term" value="P:cellular response to nitrogen starvation"/>
    <property type="evidence" value="ECO:0007669"/>
    <property type="project" value="TreeGrafter"/>
</dbReference>
<dbReference type="InterPro" id="IPR045886">
    <property type="entry name" value="ThiF/MoeB/HesA"/>
</dbReference>
<dbReference type="GO" id="GO:0000407">
    <property type="term" value="C:phagophore assembly site"/>
    <property type="evidence" value="ECO:0007669"/>
    <property type="project" value="UniProtKB-SubCell"/>
</dbReference>
<keyword evidence="11" id="KW-1185">Reference proteome</keyword>
<evidence type="ECO:0000313" key="11">
    <source>
        <dbReference type="Proteomes" id="UP000186922"/>
    </source>
</evidence>
<dbReference type="AlphaFoldDB" id="A0A1D1UM78"/>
<dbReference type="SUPFAM" id="SSF69572">
    <property type="entry name" value="Activating enzymes of the ubiquitin-like proteins"/>
    <property type="match status" value="1"/>
</dbReference>
<dbReference type="Gene3D" id="3.40.50.720">
    <property type="entry name" value="NAD(P)-binding Rossmann-like Domain"/>
    <property type="match status" value="1"/>
</dbReference>
<evidence type="ECO:0000256" key="2">
    <source>
        <dbReference type="ARBA" id="ARBA00017647"/>
    </source>
</evidence>